<comment type="caution">
    <text evidence="8">The sequence shown here is derived from an EMBL/GenBank/DDBJ whole genome shotgun (WGS) entry which is preliminary data.</text>
</comment>
<dbReference type="STRING" id="1798692.A3G00_03665"/>
<gene>
    <name evidence="8" type="ORF">A3G00_03665</name>
</gene>
<feature type="transmembrane region" description="Helical" evidence="6">
    <location>
        <begin position="207"/>
        <end position="227"/>
    </location>
</feature>
<dbReference type="PANTHER" id="PTHR12428">
    <property type="entry name" value="OXA1"/>
    <property type="match status" value="1"/>
</dbReference>
<evidence type="ECO:0000256" key="6">
    <source>
        <dbReference type="SAM" id="Phobius"/>
    </source>
</evidence>
<evidence type="ECO:0000256" key="1">
    <source>
        <dbReference type="ARBA" id="ARBA00004141"/>
    </source>
</evidence>
<evidence type="ECO:0000256" key="5">
    <source>
        <dbReference type="RuleBase" id="RU003945"/>
    </source>
</evidence>
<feature type="transmembrane region" description="Helical" evidence="6">
    <location>
        <begin position="184"/>
        <end position="201"/>
    </location>
</feature>
<evidence type="ECO:0000256" key="3">
    <source>
        <dbReference type="ARBA" id="ARBA00022989"/>
    </source>
</evidence>
<dbReference type="EMBL" id="MFQN01000033">
    <property type="protein sequence ID" value="OGH73976.1"/>
    <property type="molecule type" value="Genomic_DNA"/>
</dbReference>
<evidence type="ECO:0000256" key="2">
    <source>
        <dbReference type="ARBA" id="ARBA00022692"/>
    </source>
</evidence>
<name>A0A1F6MQP0_9BACT</name>
<proteinExistence type="inferred from homology"/>
<comment type="subcellular location">
    <subcellularLocation>
        <location evidence="1 5">Membrane</location>
        <topology evidence="1 5">Multi-pass membrane protein</topology>
    </subcellularLocation>
</comment>
<dbReference type="GO" id="GO:0032977">
    <property type="term" value="F:membrane insertase activity"/>
    <property type="evidence" value="ECO:0007669"/>
    <property type="project" value="InterPro"/>
</dbReference>
<evidence type="ECO:0000313" key="9">
    <source>
        <dbReference type="Proteomes" id="UP000178347"/>
    </source>
</evidence>
<dbReference type="Proteomes" id="UP000178347">
    <property type="component" value="Unassembled WGS sequence"/>
</dbReference>
<dbReference type="GO" id="GO:0005886">
    <property type="term" value="C:plasma membrane"/>
    <property type="evidence" value="ECO:0007669"/>
    <property type="project" value="TreeGrafter"/>
</dbReference>
<keyword evidence="3 6" id="KW-1133">Transmembrane helix</keyword>
<dbReference type="AlphaFoldDB" id="A0A1F6MQP0"/>
<evidence type="ECO:0000313" key="8">
    <source>
        <dbReference type="EMBL" id="OGH73976.1"/>
    </source>
</evidence>
<keyword evidence="2 5" id="KW-0812">Transmembrane</keyword>
<reference evidence="8 9" key="1">
    <citation type="journal article" date="2016" name="Nat. Commun.">
        <title>Thousands of microbial genomes shed light on interconnected biogeochemical processes in an aquifer system.</title>
        <authorList>
            <person name="Anantharaman K."/>
            <person name="Brown C.T."/>
            <person name="Hug L.A."/>
            <person name="Sharon I."/>
            <person name="Castelle C.J."/>
            <person name="Probst A.J."/>
            <person name="Thomas B.C."/>
            <person name="Singh A."/>
            <person name="Wilkins M.J."/>
            <person name="Karaoz U."/>
            <person name="Brodie E.L."/>
            <person name="Williams K.H."/>
            <person name="Hubbard S.S."/>
            <person name="Banfield J.F."/>
        </authorList>
    </citation>
    <scope>NUCLEOTIDE SEQUENCE [LARGE SCALE GENOMIC DNA]</scope>
</reference>
<evidence type="ECO:0000256" key="4">
    <source>
        <dbReference type="ARBA" id="ARBA00023136"/>
    </source>
</evidence>
<protein>
    <recommendedName>
        <fullName evidence="7">Membrane insertase YidC/Oxa/ALB C-terminal domain-containing protein</fullName>
    </recommendedName>
</protein>
<dbReference type="PANTHER" id="PTHR12428:SF65">
    <property type="entry name" value="CYTOCHROME C OXIDASE ASSEMBLY PROTEIN COX18, MITOCHONDRIAL"/>
    <property type="match status" value="1"/>
</dbReference>
<sequence>MFGIIWHDYFYQPLFNVLIWIYNNWADQNLGWAVVYLTIILRLILLPFTLVTEKNRRGEEELVREVKRIDKEFHNDNLLKKEEVRRILKQKKVRPWSKLVSLGVQVLVLILLYQVFLRGITGDKMMKILYAWVDFPGRINTDFYGFNLGSTHDIVWPGIVAIGLLAEIYFDYRKKKFTISKADLAYFILFPAFSFVVLWILPMVKSLFILTSILFSAIIHQFSGLIFRSVGVAEKAAREAKKITSEVVKTVKK</sequence>
<keyword evidence="4 6" id="KW-0472">Membrane</keyword>
<feature type="domain" description="Membrane insertase YidC/Oxa/ALB C-terminal" evidence="7">
    <location>
        <begin position="31"/>
        <end position="220"/>
    </location>
</feature>
<dbReference type="InterPro" id="IPR028055">
    <property type="entry name" value="YidC/Oxa/ALB_C"/>
</dbReference>
<feature type="transmembrane region" description="Helical" evidence="6">
    <location>
        <begin position="154"/>
        <end position="172"/>
    </location>
</feature>
<organism evidence="8 9">
    <name type="scientific">Candidatus Magasanikbacteria bacterium RIFCSPLOWO2_12_FULL_43_12</name>
    <dbReference type="NCBI Taxonomy" id="1798692"/>
    <lineage>
        <taxon>Bacteria</taxon>
        <taxon>Candidatus Magasanikiibacteriota</taxon>
    </lineage>
</organism>
<evidence type="ECO:0000259" key="7">
    <source>
        <dbReference type="Pfam" id="PF02096"/>
    </source>
</evidence>
<comment type="similarity">
    <text evidence="5">Belongs to the OXA1/ALB3/YidC family.</text>
</comment>
<dbReference type="Pfam" id="PF02096">
    <property type="entry name" value="60KD_IMP"/>
    <property type="match status" value="1"/>
</dbReference>
<feature type="transmembrane region" description="Helical" evidence="6">
    <location>
        <begin position="96"/>
        <end position="116"/>
    </location>
</feature>
<dbReference type="GO" id="GO:0051205">
    <property type="term" value="P:protein insertion into membrane"/>
    <property type="evidence" value="ECO:0007669"/>
    <property type="project" value="TreeGrafter"/>
</dbReference>
<feature type="transmembrane region" description="Helical" evidence="6">
    <location>
        <begin position="30"/>
        <end position="51"/>
    </location>
</feature>
<dbReference type="InterPro" id="IPR001708">
    <property type="entry name" value="YidC/ALB3/OXA1/COX18"/>
</dbReference>
<accession>A0A1F6MQP0</accession>